<organism evidence="6 7">
    <name type="scientific">Gordonia crocea</name>
    <dbReference type="NCBI Taxonomy" id="589162"/>
    <lineage>
        <taxon>Bacteria</taxon>
        <taxon>Bacillati</taxon>
        <taxon>Actinomycetota</taxon>
        <taxon>Actinomycetes</taxon>
        <taxon>Mycobacteriales</taxon>
        <taxon>Gordoniaceae</taxon>
        <taxon>Gordonia</taxon>
    </lineage>
</organism>
<reference evidence="7" key="1">
    <citation type="submission" date="2019-06" db="EMBL/GenBank/DDBJ databases">
        <title>Gordonia isolated from sludge of a wastewater treatment plant.</title>
        <authorList>
            <person name="Tamura T."/>
            <person name="Aoyama K."/>
            <person name="Kang Y."/>
            <person name="Saito S."/>
            <person name="Akiyama N."/>
            <person name="Yazawa K."/>
            <person name="Gonoi T."/>
            <person name="Mikami Y."/>
        </authorList>
    </citation>
    <scope>NUCLEOTIDE SEQUENCE [LARGE SCALE GENOMIC DNA]</scope>
    <source>
        <strain evidence="7">NBRC 107697</strain>
    </source>
</reference>
<comment type="caution">
    <text evidence="6">The sequence shown here is derived from an EMBL/GenBank/DDBJ whole genome shotgun (WGS) entry which is preliminary data.</text>
</comment>
<feature type="transmembrane region" description="Helical" evidence="5">
    <location>
        <begin position="41"/>
        <end position="60"/>
    </location>
</feature>
<evidence type="ECO:0000256" key="4">
    <source>
        <dbReference type="ARBA" id="ARBA00023136"/>
    </source>
</evidence>
<keyword evidence="2 5" id="KW-0812">Transmembrane</keyword>
<name>A0A7I9UYK0_9ACTN</name>
<accession>A0A7I9UYK0</accession>
<dbReference type="PANTHER" id="PTHR30168:SF0">
    <property type="entry name" value="INNER MEMBRANE PROTEIN"/>
    <property type="match status" value="1"/>
</dbReference>
<dbReference type="Proteomes" id="UP000444980">
    <property type="component" value="Unassembled WGS sequence"/>
</dbReference>
<keyword evidence="3 5" id="KW-1133">Transmembrane helix</keyword>
<evidence type="ECO:0000256" key="3">
    <source>
        <dbReference type="ARBA" id="ARBA00022989"/>
    </source>
</evidence>
<dbReference type="GO" id="GO:0016020">
    <property type="term" value="C:membrane"/>
    <property type="evidence" value="ECO:0007669"/>
    <property type="project" value="UniProtKB-SubCell"/>
</dbReference>
<evidence type="ECO:0000313" key="6">
    <source>
        <dbReference type="EMBL" id="GED97880.1"/>
    </source>
</evidence>
<evidence type="ECO:0000256" key="1">
    <source>
        <dbReference type="ARBA" id="ARBA00004167"/>
    </source>
</evidence>
<protein>
    <submittedName>
        <fullName evidence="6">Membrane protein</fullName>
    </submittedName>
</protein>
<dbReference type="OrthoDB" id="9774900at2"/>
<keyword evidence="7" id="KW-1185">Reference proteome</keyword>
<sequence>MTFQGSGPLDTSTVSSGGGGGLGGGLGGGGLGGGGLGGGRIAMGGGLGLIVTLIALFLGLNPGSLLGETGSPAPNSGSANDAIAAHIKQCTIEKANTDSICRIVGTVNSLDKVWPQLLQGYEPPATKIFSGSVNTACGAASSAMGPFYCPADRTAYFDPSFFDTLKRMGGSDGPLAQMYVVAHEYGHHVQNLTGALRKGNRMGNNGSVRVELQADCLAGVWAAHADKGPDAMLAPLTQDQIQSVIKTAKAIGDDTIQGSNSNPEGWTHGSAQQRARWFTIGYQSGDPRRCDTFATNDL</sequence>
<dbReference type="Pfam" id="PF04228">
    <property type="entry name" value="Zn_peptidase"/>
    <property type="match status" value="1"/>
</dbReference>
<dbReference type="SUPFAM" id="SSF55486">
    <property type="entry name" value="Metalloproteases ('zincins'), catalytic domain"/>
    <property type="match status" value="1"/>
</dbReference>
<dbReference type="InterPro" id="IPR007343">
    <property type="entry name" value="Uncharacterised_pept_Zn_put"/>
</dbReference>
<dbReference type="RefSeq" id="WP_161927143.1">
    <property type="nucleotide sequence ID" value="NZ_BJOU01000001.1"/>
</dbReference>
<gene>
    <name evidence="6" type="ORF">nbrc107697_19190</name>
</gene>
<dbReference type="EMBL" id="BJOU01000001">
    <property type="protein sequence ID" value="GED97880.1"/>
    <property type="molecule type" value="Genomic_DNA"/>
</dbReference>
<evidence type="ECO:0000313" key="7">
    <source>
        <dbReference type="Proteomes" id="UP000444980"/>
    </source>
</evidence>
<dbReference type="PANTHER" id="PTHR30168">
    <property type="entry name" value="PUTATIVE MEMBRANE PROTEIN YPFJ"/>
    <property type="match status" value="1"/>
</dbReference>
<evidence type="ECO:0000256" key="2">
    <source>
        <dbReference type="ARBA" id="ARBA00022692"/>
    </source>
</evidence>
<keyword evidence="4 5" id="KW-0472">Membrane</keyword>
<dbReference type="AlphaFoldDB" id="A0A7I9UYK0"/>
<proteinExistence type="predicted"/>
<comment type="subcellular location">
    <subcellularLocation>
        <location evidence="1">Membrane</location>
        <topology evidence="1">Single-pass membrane protein</topology>
    </subcellularLocation>
</comment>
<evidence type="ECO:0000256" key="5">
    <source>
        <dbReference type="SAM" id="Phobius"/>
    </source>
</evidence>